<keyword evidence="5 9" id="KW-0378">Hydrolase</keyword>
<dbReference type="SUPFAM" id="SSF53474">
    <property type="entry name" value="alpha/beta-Hydrolases"/>
    <property type="match status" value="1"/>
</dbReference>
<dbReference type="InterPro" id="IPR011118">
    <property type="entry name" value="Tannase/feruloyl_esterase"/>
</dbReference>
<keyword evidence="2" id="KW-0719">Serine esterase</keyword>
<evidence type="ECO:0000256" key="1">
    <source>
        <dbReference type="ARBA" id="ARBA00006249"/>
    </source>
</evidence>
<evidence type="ECO:0000313" key="9">
    <source>
        <dbReference type="EMBL" id="URI09147.1"/>
    </source>
</evidence>
<sequence>MPRAPLASARACGLRITATVSAACALVGLTAACNGSDDDTPAAPPAETALAVDCAAMPARAPAGMTLTATAVAAGTVVGGNPQPAHCVLNGRMNERTGADGLPYYIGFQLRLPMAWNGRFMFQGGGGNDGVVRDALGSLAGGGSIAGLKTGALAQGFAVVSTDGGHQGTSASFGLDPQARIDHAYNAYDVVTVTAKSLINTAYGRKPDRSYFVGCSGGGRQAMLFPQRFPDYFDGIAANAPAIKVAREASMASVWGLISYSAVSPVLSQALSDADLKLVSNAVLQRCDTLDRAADGIIHANPAACSFDPAVLQCTGAKTDSCLTAAQVTALKKDFAGPKNSAGQSLYASWPWDAGIAGADWRNWKLGTSTTTTPNARNATLIAADAMRLEFFTPPDPAFDYMAFNFDTDPARLDAYAAIYNTTSTDVAAFRNRGGKMLLVHGVSDAIFSANDSIDYYQRLQAAQGGAEATRNFARLYLVPGMNHCSNSGGPSTDLYDALTPLVAWVEKGEVPDRIVASAGPATPWPGRTRPLCPYPQQAHYDGAGPIDSASSFTCR</sequence>
<dbReference type="GO" id="GO:0016787">
    <property type="term" value="F:hydrolase activity"/>
    <property type="evidence" value="ECO:0007669"/>
    <property type="project" value="UniProtKB-KW"/>
</dbReference>
<evidence type="ECO:0000256" key="3">
    <source>
        <dbReference type="ARBA" id="ARBA00022723"/>
    </source>
</evidence>
<evidence type="ECO:0000256" key="7">
    <source>
        <dbReference type="ARBA" id="ARBA00023157"/>
    </source>
</evidence>
<gene>
    <name evidence="9" type="ORF">MW290_26640</name>
</gene>
<dbReference type="Gene3D" id="3.40.50.1820">
    <property type="entry name" value="alpha/beta hydrolase"/>
    <property type="match status" value="2"/>
</dbReference>
<keyword evidence="4 8" id="KW-0732">Signal</keyword>
<keyword evidence="6" id="KW-0106">Calcium</keyword>
<dbReference type="EMBL" id="CP097636">
    <property type="protein sequence ID" value="URI09147.1"/>
    <property type="molecule type" value="Genomic_DNA"/>
</dbReference>
<dbReference type="PROSITE" id="PS51257">
    <property type="entry name" value="PROKAR_LIPOPROTEIN"/>
    <property type="match status" value="1"/>
</dbReference>
<evidence type="ECO:0000256" key="5">
    <source>
        <dbReference type="ARBA" id="ARBA00022801"/>
    </source>
</evidence>
<dbReference type="InterPro" id="IPR029058">
    <property type="entry name" value="AB_hydrolase_fold"/>
</dbReference>
<reference evidence="9" key="1">
    <citation type="submission" date="2022-05" db="EMBL/GenBank/DDBJ databases">
        <title>An RpoN-dependent PEP-CTERM gene is involved in floc formation of an Aquincola tertiaricarbonis strain.</title>
        <authorList>
            <person name="Qiu D."/>
            <person name="Xia M."/>
        </authorList>
    </citation>
    <scope>NUCLEOTIDE SEQUENCE</scope>
    <source>
        <strain evidence="9">RN12</strain>
    </source>
</reference>
<keyword evidence="3" id="KW-0479">Metal-binding</keyword>
<evidence type="ECO:0000256" key="8">
    <source>
        <dbReference type="SAM" id="SignalP"/>
    </source>
</evidence>
<evidence type="ECO:0000256" key="4">
    <source>
        <dbReference type="ARBA" id="ARBA00022729"/>
    </source>
</evidence>
<dbReference type="PANTHER" id="PTHR33938:SF15">
    <property type="entry name" value="FERULOYL ESTERASE B-RELATED"/>
    <property type="match status" value="1"/>
</dbReference>
<feature type="chain" id="PRO_5045896751" evidence="8">
    <location>
        <begin position="23"/>
        <end position="556"/>
    </location>
</feature>
<name>A0ABY4SB65_AQUTE</name>
<proteinExistence type="inferred from homology"/>
<evidence type="ECO:0000313" key="10">
    <source>
        <dbReference type="Proteomes" id="UP001056201"/>
    </source>
</evidence>
<keyword evidence="7" id="KW-1015">Disulfide bond</keyword>
<evidence type="ECO:0000256" key="2">
    <source>
        <dbReference type="ARBA" id="ARBA00022487"/>
    </source>
</evidence>
<dbReference type="Pfam" id="PF07519">
    <property type="entry name" value="Tannase"/>
    <property type="match status" value="1"/>
</dbReference>
<protein>
    <submittedName>
        <fullName evidence="9">Tannase/feruloyl esterase family alpha/beta hydrolase</fullName>
    </submittedName>
</protein>
<keyword evidence="10" id="KW-1185">Reference proteome</keyword>
<feature type="signal peptide" evidence="8">
    <location>
        <begin position="1"/>
        <end position="22"/>
    </location>
</feature>
<evidence type="ECO:0000256" key="6">
    <source>
        <dbReference type="ARBA" id="ARBA00022837"/>
    </source>
</evidence>
<organism evidence="9 10">
    <name type="scientific">Aquincola tertiaricarbonis</name>
    <dbReference type="NCBI Taxonomy" id="391953"/>
    <lineage>
        <taxon>Bacteria</taxon>
        <taxon>Pseudomonadati</taxon>
        <taxon>Pseudomonadota</taxon>
        <taxon>Betaproteobacteria</taxon>
        <taxon>Burkholderiales</taxon>
        <taxon>Sphaerotilaceae</taxon>
        <taxon>Aquincola</taxon>
    </lineage>
</organism>
<dbReference type="RefSeq" id="WP_250197373.1">
    <property type="nucleotide sequence ID" value="NZ_CP097636.1"/>
</dbReference>
<comment type="similarity">
    <text evidence="1">Belongs to the tannase family.</text>
</comment>
<dbReference type="PANTHER" id="PTHR33938">
    <property type="entry name" value="FERULOYL ESTERASE B-RELATED"/>
    <property type="match status" value="1"/>
</dbReference>
<accession>A0ABY4SB65</accession>
<dbReference type="Proteomes" id="UP001056201">
    <property type="component" value="Chromosome 2"/>
</dbReference>